<dbReference type="AlphaFoldDB" id="A0A0E9WJI7"/>
<evidence type="ECO:0000313" key="1">
    <source>
        <dbReference type="EMBL" id="JAH90446.1"/>
    </source>
</evidence>
<protein>
    <submittedName>
        <fullName evidence="1">Uncharacterized protein</fullName>
    </submittedName>
</protein>
<organism evidence="1">
    <name type="scientific">Anguilla anguilla</name>
    <name type="common">European freshwater eel</name>
    <name type="synonym">Muraena anguilla</name>
    <dbReference type="NCBI Taxonomy" id="7936"/>
    <lineage>
        <taxon>Eukaryota</taxon>
        <taxon>Metazoa</taxon>
        <taxon>Chordata</taxon>
        <taxon>Craniata</taxon>
        <taxon>Vertebrata</taxon>
        <taxon>Euteleostomi</taxon>
        <taxon>Actinopterygii</taxon>
        <taxon>Neopterygii</taxon>
        <taxon>Teleostei</taxon>
        <taxon>Anguilliformes</taxon>
        <taxon>Anguillidae</taxon>
        <taxon>Anguilla</taxon>
    </lineage>
</organism>
<reference evidence="1" key="1">
    <citation type="submission" date="2014-11" db="EMBL/GenBank/DDBJ databases">
        <authorList>
            <person name="Amaro Gonzalez C."/>
        </authorList>
    </citation>
    <scope>NUCLEOTIDE SEQUENCE</scope>
</reference>
<accession>A0A0E9WJI7</accession>
<reference evidence="1" key="2">
    <citation type="journal article" date="2015" name="Fish Shellfish Immunol.">
        <title>Early steps in the European eel (Anguilla anguilla)-Vibrio vulnificus interaction in the gills: Role of the RtxA13 toxin.</title>
        <authorList>
            <person name="Callol A."/>
            <person name="Pajuelo D."/>
            <person name="Ebbesson L."/>
            <person name="Teles M."/>
            <person name="MacKenzie S."/>
            <person name="Amaro C."/>
        </authorList>
    </citation>
    <scope>NUCLEOTIDE SEQUENCE</scope>
</reference>
<sequence length="54" mass="5740">MTLSPLFPSLFLTAASDGISSSVELGSAQHGVPSNLPPVHPRDMFTCSFHLLID</sequence>
<dbReference type="EMBL" id="GBXM01018131">
    <property type="protein sequence ID" value="JAH90446.1"/>
    <property type="molecule type" value="Transcribed_RNA"/>
</dbReference>
<proteinExistence type="predicted"/>
<name>A0A0E9WJI7_ANGAN</name>